<evidence type="ECO:0000313" key="10">
    <source>
        <dbReference type="EMBL" id="KHT53408.1"/>
    </source>
</evidence>
<dbReference type="Pfam" id="PF10411">
    <property type="entry name" value="DsbC_N"/>
    <property type="match status" value="1"/>
</dbReference>
<dbReference type="OrthoDB" id="12976at2"/>
<name>A0A0B3Y860_9ALTE</name>
<evidence type="ECO:0000313" key="11">
    <source>
        <dbReference type="Proteomes" id="UP000031197"/>
    </source>
</evidence>
<dbReference type="GO" id="GO:0042597">
    <property type="term" value="C:periplasmic space"/>
    <property type="evidence" value="ECO:0007669"/>
    <property type="project" value="UniProtKB-SubCell"/>
</dbReference>
<evidence type="ECO:0000259" key="9">
    <source>
        <dbReference type="Pfam" id="PF13098"/>
    </source>
</evidence>
<dbReference type="PROSITE" id="PS00194">
    <property type="entry name" value="THIOREDOXIN_1"/>
    <property type="match status" value="1"/>
</dbReference>
<dbReference type="InterPro" id="IPR012336">
    <property type="entry name" value="Thioredoxin-like_fold"/>
</dbReference>
<dbReference type="InterPro" id="IPR017937">
    <property type="entry name" value="Thioredoxin_CS"/>
</dbReference>
<dbReference type="Gene3D" id="3.10.450.70">
    <property type="entry name" value="Disulphide bond isomerase, DsbC/G, N-terminal"/>
    <property type="match status" value="1"/>
</dbReference>
<evidence type="ECO:0000256" key="2">
    <source>
        <dbReference type="ARBA" id="ARBA00009813"/>
    </source>
</evidence>
<dbReference type="SUPFAM" id="SSF52833">
    <property type="entry name" value="Thioredoxin-like"/>
    <property type="match status" value="1"/>
</dbReference>
<evidence type="ECO:0000256" key="5">
    <source>
        <dbReference type="ARBA" id="ARBA00023157"/>
    </source>
</evidence>
<dbReference type="InterPro" id="IPR009094">
    <property type="entry name" value="DiS-bond_isomerase_DsbC/G_N_sf"/>
</dbReference>
<evidence type="ECO:0000259" key="8">
    <source>
        <dbReference type="Pfam" id="PF10411"/>
    </source>
</evidence>
<evidence type="ECO:0000256" key="3">
    <source>
        <dbReference type="ARBA" id="ARBA00022729"/>
    </source>
</evidence>
<dbReference type="Pfam" id="PF13098">
    <property type="entry name" value="Thioredoxin_2"/>
    <property type="match status" value="1"/>
</dbReference>
<dbReference type="SUPFAM" id="SSF54423">
    <property type="entry name" value="DsbC/DsbG N-terminal domain-like"/>
    <property type="match status" value="1"/>
</dbReference>
<comment type="caution">
    <text evidence="10">The sequence shown here is derived from an EMBL/GenBank/DDBJ whole genome shotgun (WGS) entry which is preliminary data.</text>
</comment>
<dbReference type="InterPro" id="IPR033954">
    <property type="entry name" value="DiS-bond_Isoase_DsbC/G"/>
</dbReference>
<dbReference type="PANTHER" id="PTHR35272">
    <property type="entry name" value="THIOL:DISULFIDE INTERCHANGE PROTEIN DSBC-RELATED"/>
    <property type="match status" value="1"/>
</dbReference>
<dbReference type="NCBIfam" id="NF008129">
    <property type="entry name" value="PRK10877.1"/>
    <property type="match status" value="1"/>
</dbReference>
<keyword evidence="11" id="KW-1185">Reference proteome</keyword>
<dbReference type="CDD" id="cd03020">
    <property type="entry name" value="DsbA_DsbC_DsbG"/>
    <property type="match status" value="1"/>
</dbReference>
<feature type="domain" description="Disulphide bond isomerase DsbC/G N-terminal" evidence="8">
    <location>
        <begin position="50"/>
        <end position="111"/>
    </location>
</feature>
<comment type="subcellular location">
    <subcellularLocation>
        <location evidence="1 7">Periplasm</location>
    </subcellularLocation>
</comment>
<reference evidence="10 11" key="1">
    <citation type="submission" date="2014-12" db="EMBL/GenBank/DDBJ databases">
        <title>Genome sequencing of Alteromonas marina AD001.</title>
        <authorList>
            <person name="Adrian T.G.S."/>
            <person name="Chan K.G."/>
        </authorList>
    </citation>
    <scope>NUCLEOTIDE SEQUENCE [LARGE SCALE GENOMIC DNA]</scope>
    <source>
        <strain evidence="10 11">AD001</strain>
    </source>
</reference>
<keyword evidence="5" id="KW-1015">Disulfide bond</keyword>
<dbReference type="InterPro" id="IPR036249">
    <property type="entry name" value="Thioredoxin-like_sf"/>
</dbReference>
<comment type="function">
    <text evidence="7">Required for disulfide bond formation in some periplasmic proteins. Acts by transferring its disulfide bond to other proteins and is reduced in the process.</text>
</comment>
<dbReference type="InterPro" id="IPR018950">
    <property type="entry name" value="DiS-bond_isomerase_DsbC/G_N"/>
</dbReference>
<evidence type="ECO:0000256" key="6">
    <source>
        <dbReference type="ARBA" id="ARBA00023284"/>
    </source>
</evidence>
<dbReference type="Proteomes" id="UP000031197">
    <property type="component" value="Unassembled WGS sequence"/>
</dbReference>
<dbReference type="Gene3D" id="3.40.30.10">
    <property type="entry name" value="Glutaredoxin"/>
    <property type="match status" value="1"/>
</dbReference>
<evidence type="ECO:0000256" key="1">
    <source>
        <dbReference type="ARBA" id="ARBA00004418"/>
    </source>
</evidence>
<dbReference type="AlphaFoldDB" id="A0A0B3Y860"/>
<evidence type="ECO:0000256" key="7">
    <source>
        <dbReference type="RuleBase" id="RU364038"/>
    </source>
</evidence>
<keyword evidence="3 7" id="KW-0732">Signal</keyword>
<keyword evidence="6 7" id="KW-0676">Redox-active center</keyword>
<dbReference type="PANTHER" id="PTHR35272:SF3">
    <property type="entry name" value="THIOL:DISULFIDE INTERCHANGE PROTEIN DSBC"/>
    <property type="match status" value="1"/>
</dbReference>
<dbReference type="InterPro" id="IPR051470">
    <property type="entry name" value="Thiol:disulfide_interchange"/>
</dbReference>
<protein>
    <recommendedName>
        <fullName evidence="7">Thiol:disulfide interchange protein</fullName>
    </recommendedName>
</protein>
<keyword evidence="4 7" id="KW-0574">Periplasm</keyword>
<dbReference type="EMBL" id="JWLW01000014">
    <property type="protein sequence ID" value="KHT53408.1"/>
    <property type="molecule type" value="Genomic_DNA"/>
</dbReference>
<accession>A0A0B3Y860</accession>
<proteinExistence type="inferred from homology"/>
<sequence>MERYRFKQLHVKPVSTSELKWQNGEYLVKAVKKVLLASVVAAGSLLGLSAQAADEAAIRDKLTSMLGLDVETIADSPVSGLVQVSTNRGLFYVSENGQYLLQARVFNIDEEMRNETELALSGLRKEGVKEMESSSITFKAKNEKHEISVFTDITCGYCRKFHNEIDELNDAGITVHYLAFPRSGLNSENYNDMVSVWCAKDPQKALTKAKAGDDVASASCKNKVAEQYMLGQKLGVNGTPNIVLPDGSLIPGYQPAALLAKALEEAE</sequence>
<evidence type="ECO:0000256" key="4">
    <source>
        <dbReference type="ARBA" id="ARBA00022764"/>
    </source>
</evidence>
<feature type="domain" description="Thioredoxin-like fold" evidence="9">
    <location>
        <begin position="140"/>
        <end position="263"/>
    </location>
</feature>
<gene>
    <name evidence="10" type="ORF">RJ41_09355</name>
</gene>
<organism evidence="10 11">
    <name type="scientific">Alteromonas marina</name>
    <dbReference type="NCBI Taxonomy" id="203795"/>
    <lineage>
        <taxon>Bacteria</taxon>
        <taxon>Pseudomonadati</taxon>
        <taxon>Pseudomonadota</taxon>
        <taxon>Gammaproteobacteria</taxon>
        <taxon>Alteromonadales</taxon>
        <taxon>Alteromonadaceae</taxon>
        <taxon>Alteromonas/Salinimonas group</taxon>
        <taxon>Alteromonas</taxon>
    </lineage>
</organism>
<comment type="similarity">
    <text evidence="2 7">Belongs to the thioredoxin family. DsbC subfamily.</text>
</comment>